<evidence type="ECO:0000256" key="7">
    <source>
        <dbReference type="RuleBase" id="RU362128"/>
    </source>
</evidence>
<comment type="catalytic activity">
    <reaction evidence="6">
        <text>an N-acetyl-alpha-D-glucosaminyl-diphospho-di-trans,poly-cis-dolichol + UDP-N-acetyl-alpha-D-glucosamine = an N,N'-diacetylchitobiosyl-diphospho-di-trans,poly-cis-dolichol + UDP + H(+)</text>
        <dbReference type="Rhea" id="RHEA:23380"/>
        <dbReference type="Rhea" id="RHEA-COMP:19507"/>
        <dbReference type="Rhea" id="RHEA-COMP:19510"/>
        <dbReference type="ChEBI" id="CHEBI:15378"/>
        <dbReference type="ChEBI" id="CHEBI:57269"/>
        <dbReference type="ChEBI" id="CHEBI:57705"/>
        <dbReference type="ChEBI" id="CHEBI:58223"/>
        <dbReference type="ChEBI" id="CHEBI:58427"/>
        <dbReference type="EC" id="2.4.1.141"/>
    </reaction>
</comment>
<accession>A0A1E1KD94</accession>
<dbReference type="Pfam" id="PF04101">
    <property type="entry name" value="Glyco_tran_28_C"/>
    <property type="match status" value="1"/>
</dbReference>
<evidence type="ECO:0000313" key="10">
    <source>
        <dbReference type="Proteomes" id="UP000178912"/>
    </source>
</evidence>
<sequence>MIKECFITTGATAKFTELISSALSPECLKAFVDSGFTRLNFQCGDSISAFEQLKPIDTMGLEINGFAFNRNGLTKEMRACQEKKGVSRKGLVICHAGAGTILDAMRLAVPLVVVPNSSLLDNHQEELAAELEAQGYATKADTLNLALAITKASQKEEKAWGGHNNSFAAIVDDVVGYEDDIRGRLD</sequence>
<dbReference type="PANTHER" id="PTHR47043:SF1">
    <property type="entry name" value="UDP-N-ACETYLGLUCOSAMINE TRANSFERASE SUBUNIT ALG13"/>
    <property type="match status" value="1"/>
</dbReference>
<dbReference type="Proteomes" id="UP000178912">
    <property type="component" value="Unassembled WGS sequence"/>
</dbReference>
<keyword evidence="7" id="KW-0808">Transferase</keyword>
<dbReference type="InterPro" id="IPR007235">
    <property type="entry name" value="Glyco_trans_28_C"/>
</dbReference>
<name>A0A1E1KD94_9HELO</name>
<dbReference type="SUPFAM" id="SSF53756">
    <property type="entry name" value="UDP-Glycosyltransferase/glycogen phosphorylase"/>
    <property type="match status" value="1"/>
</dbReference>
<protein>
    <recommendedName>
        <fullName evidence="3 7">UDP-N-acetylglucosamine transferase subunit ALG13</fullName>
        <ecNumber evidence="2 7">2.4.1.141</ecNumber>
    </recommendedName>
    <alternativeName>
        <fullName evidence="5 7">Asparagine-linked glycosylation protein 13</fullName>
    </alternativeName>
</protein>
<gene>
    <name evidence="7" type="primary">ALG13</name>
    <name evidence="9" type="ORF">RAG0_05502</name>
</gene>
<feature type="domain" description="Glycosyl transferase family 28 C-terminal" evidence="8">
    <location>
        <begin position="6"/>
        <end position="154"/>
    </location>
</feature>
<dbReference type="InterPro" id="IPR052474">
    <property type="entry name" value="UDP-GlcNAc_transferase"/>
</dbReference>
<evidence type="ECO:0000256" key="2">
    <source>
        <dbReference type="ARBA" id="ARBA00012614"/>
    </source>
</evidence>
<comment type="subunit">
    <text evidence="1 7">Heterodimer with ALG14 to form a functional enzyme.</text>
</comment>
<dbReference type="GO" id="GO:0006488">
    <property type="term" value="P:dolichol-linked oligosaccharide biosynthetic process"/>
    <property type="evidence" value="ECO:0007669"/>
    <property type="project" value="EnsemblFungi"/>
</dbReference>
<comment type="function">
    <text evidence="4 7">Involved in protein N-glycosylation. Essential for the second step of the dolichol-linked oligosaccharide pathway.</text>
</comment>
<dbReference type="AlphaFoldDB" id="A0A1E1KD94"/>
<proteinExistence type="inferred from homology"/>
<keyword evidence="7" id="KW-0328">Glycosyltransferase</keyword>
<evidence type="ECO:0000313" key="9">
    <source>
        <dbReference type="EMBL" id="CZS96026.1"/>
    </source>
</evidence>
<dbReference type="GO" id="GO:0004577">
    <property type="term" value="F:N-acetylglucosaminyldiphosphodolichol N-acetylglucosaminyltransferase activity"/>
    <property type="evidence" value="ECO:0007669"/>
    <property type="project" value="UniProtKB-EC"/>
</dbReference>
<keyword evidence="7" id="KW-0256">Endoplasmic reticulum</keyword>
<evidence type="ECO:0000256" key="5">
    <source>
        <dbReference type="ARBA" id="ARBA00032061"/>
    </source>
</evidence>
<evidence type="ECO:0000256" key="1">
    <source>
        <dbReference type="ARBA" id="ARBA00011198"/>
    </source>
</evidence>
<keyword evidence="10" id="KW-1185">Reference proteome</keyword>
<dbReference type="EMBL" id="FJUX01000025">
    <property type="protein sequence ID" value="CZS96026.1"/>
    <property type="molecule type" value="Genomic_DNA"/>
</dbReference>
<evidence type="ECO:0000256" key="4">
    <source>
        <dbReference type="ARBA" id="ARBA00024804"/>
    </source>
</evidence>
<evidence type="ECO:0000256" key="6">
    <source>
        <dbReference type="ARBA" id="ARBA00048184"/>
    </source>
</evidence>
<evidence type="ECO:0000256" key="3">
    <source>
        <dbReference type="ARBA" id="ARBA00017468"/>
    </source>
</evidence>
<dbReference type="GO" id="GO:0043541">
    <property type="term" value="C:UDP-N-acetylglucosamine transferase complex"/>
    <property type="evidence" value="ECO:0007669"/>
    <property type="project" value="EnsemblFungi"/>
</dbReference>
<dbReference type="GO" id="GO:0042802">
    <property type="term" value="F:identical protein binding"/>
    <property type="evidence" value="ECO:0007669"/>
    <property type="project" value="EnsemblFungi"/>
</dbReference>
<dbReference type="PANTHER" id="PTHR47043">
    <property type="entry name" value="UDP-N-ACETYLGLUCOSAMINE TRANSFERASE SUBUNIT ALG13"/>
    <property type="match status" value="1"/>
</dbReference>
<dbReference type="GO" id="GO:0005829">
    <property type="term" value="C:cytosol"/>
    <property type="evidence" value="ECO:0007669"/>
    <property type="project" value="EnsemblFungi"/>
</dbReference>
<organism evidence="9 10">
    <name type="scientific">Rhynchosporium agropyri</name>
    <dbReference type="NCBI Taxonomy" id="914238"/>
    <lineage>
        <taxon>Eukaryota</taxon>
        <taxon>Fungi</taxon>
        <taxon>Dikarya</taxon>
        <taxon>Ascomycota</taxon>
        <taxon>Pezizomycotina</taxon>
        <taxon>Leotiomycetes</taxon>
        <taxon>Helotiales</taxon>
        <taxon>Ploettnerulaceae</taxon>
        <taxon>Rhynchosporium</taxon>
    </lineage>
</organism>
<dbReference type="EC" id="2.4.1.141" evidence="2 7"/>
<comment type="subcellular location">
    <subcellularLocation>
        <location evidence="7">Endoplasmic reticulum</location>
    </subcellularLocation>
</comment>
<dbReference type="OrthoDB" id="20273at2759"/>
<dbReference type="Gene3D" id="3.40.50.2000">
    <property type="entry name" value="Glycogen Phosphorylase B"/>
    <property type="match status" value="1"/>
</dbReference>
<comment type="similarity">
    <text evidence="7">Belongs to the glycosyltransferase 28 family.</text>
</comment>
<dbReference type="GO" id="GO:0098548">
    <property type="term" value="C:cytoplasmic side of Golgi membrane"/>
    <property type="evidence" value="ECO:0007669"/>
    <property type="project" value="EnsemblFungi"/>
</dbReference>
<evidence type="ECO:0000259" key="8">
    <source>
        <dbReference type="Pfam" id="PF04101"/>
    </source>
</evidence>
<reference evidence="10" key="1">
    <citation type="submission" date="2016-03" db="EMBL/GenBank/DDBJ databases">
        <authorList>
            <person name="Guldener U."/>
        </authorList>
    </citation>
    <scope>NUCLEOTIDE SEQUENCE [LARGE SCALE GENOMIC DNA]</scope>
    <source>
        <strain evidence="10">04CH-RAC-A.6.1</strain>
    </source>
</reference>